<evidence type="ECO:0000313" key="2">
    <source>
        <dbReference type="EMBL" id="KAK9988560.1"/>
    </source>
</evidence>
<dbReference type="CDD" id="cd01650">
    <property type="entry name" value="RT_nLTR_like"/>
    <property type="match status" value="1"/>
</dbReference>
<dbReference type="AlphaFoldDB" id="A0AAW2BWY0"/>
<accession>A0AAW2BWY0</accession>
<dbReference type="Pfam" id="PF00078">
    <property type="entry name" value="RVT_1"/>
    <property type="match status" value="1"/>
</dbReference>
<dbReference type="PANTHER" id="PTHR33116">
    <property type="entry name" value="REVERSE TRANSCRIPTASE ZINC-BINDING DOMAIN-CONTAINING PROTEIN-RELATED-RELATED"/>
    <property type="match status" value="1"/>
</dbReference>
<dbReference type="EMBL" id="JAZDWU010000010">
    <property type="protein sequence ID" value="KAK9988560.1"/>
    <property type="molecule type" value="Genomic_DNA"/>
</dbReference>
<dbReference type="InterPro" id="IPR043502">
    <property type="entry name" value="DNA/RNA_pol_sf"/>
</dbReference>
<dbReference type="PROSITE" id="PS50878">
    <property type="entry name" value="RT_POL"/>
    <property type="match status" value="1"/>
</dbReference>
<evidence type="ECO:0000259" key="1">
    <source>
        <dbReference type="PROSITE" id="PS50878"/>
    </source>
</evidence>
<dbReference type="Pfam" id="PF13966">
    <property type="entry name" value="zf-RVT"/>
    <property type="match status" value="1"/>
</dbReference>
<organism evidence="2 3">
    <name type="scientific">Lithocarpus litseifolius</name>
    <dbReference type="NCBI Taxonomy" id="425828"/>
    <lineage>
        <taxon>Eukaryota</taxon>
        <taxon>Viridiplantae</taxon>
        <taxon>Streptophyta</taxon>
        <taxon>Embryophyta</taxon>
        <taxon>Tracheophyta</taxon>
        <taxon>Spermatophyta</taxon>
        <taxon>Magnoliopsida</taxon>
        <taxon>eudicotyledons</taxon>
        <taxon>Gunneridae</taxon>
        <taxon>Pentapetalae</taxon>
        <taxon>rosids</taxon>
        <taxon>fabids</taxon>
        <taxon>Fagales</taxon>
        <taxon>Fagaceae</taxon>
        <taxon>Lithocarpus</taxon>
    </lineage>
</organism>
<dbReference type="InterPro" id="IPR000477">
    <property type="entry name" value="RT_dom"/>
</dbReference>
<dbReference type="Proteomes" id="UP001459277">
    <property type="component" value="Unassembled WGS sequence"/>
</dbReference>
<protein>
    <recommendedName>
        <fullName evidence="1">Reverse transcriptase domain-containing protein</fullName>
    </recommendedName>
</protein>
<sequence>MSRGKSSFKFENMWLKVEGFVDLVRGWWNGYHFVGSPSYALACKLKALKRDLKHWNKHETESWRPTIDGLEFANLDETDRLTLEREFEKEEIIAALLEAKGDKAPGPDGFTMAFFQKCWCVLEKEILAFFADFHKECIFEKSLNATFLCLIPKKLSAINIRDFRPISLNSFVGGRQILDSVLIANECLDSRLKSGIPGVIIKLDIEKAYDHVSWSALFYLMERMGFGEKWGKWMKMCISTTRFSVLINGSPAGFFGSSRGLRQGDPLSPLLFLLVMEVLSRLLKRTKDGGFLSGFQASPTTRGGLHISHTLFADDTILFCDASKEQLLHIHMVIIFFEAITGLKVNVGKSEIVSVGEVGNLDILARILCCKVGCLPMSYLVEAGGLGIQKIGLFNQALLGKWLWRFGNEVTRLWRQDIASKYGEASGGWCTRVVRGTHGCSLWKNIRKGAESFFGHVLYAAGEGFRIRFWYDPWSSPIALKDLYLALFSIAVNKAAMISDMVEFASDGGGRSWNLCFRRAFQDWEIGIFYDFFAHISSKLPRGGDDTMIWQLNRRGVFDVRSFYFSLLAAPLVPFPWKSIWCVKVPKKVAFLLWTVARGGILTIDNLVKKNLPLVNRCCLCRCEEETVDHLLIHCKYAHTLWSEVLRLFGVQWVMPKNVVSLLSAWWNWLGCQTSNVWNMVPACLMWLVWKERNARTFEETERLVYCVKSLLLRTLFEWSRSWGFTHCHSLLEFLNSVSIYF</sequence>
<keyword evidence="3" id="KW-1185">Reference proteome</keyword>
<reference evidence="2 3" key="1">
    <citation type="submission" date="2024-01" db="EMBL/GenBank/DDBJ databases">
        <title>A telomere-to-telomere, gap-free genome of sweet tea (Lithocarpus litseifolius).</title>
        <authorList>
            <person name="Zhou J."/>
        </authorList>
    </citation>
    <scope>NUCLEOTIDE SEQUENCE [LARGE SCALE GENOMIC DNA]</scope>
    <source>
        <strain evidence="2">Zhou-2022a</strain>
        <tissue evidence="2">Leaf</tissue>
    </source>
</reference>
<dbReference type="InterPro" id="IPR026960">
    <property type="entry name" value="RVT-Znf"/>
</dbReference>
<evidence type="ECO:0000313" key="3">
    <source>
        <dbReference type="Proteomes" id="UP001459277"/>
    </source>
</evidence>
<proteinExistence type="predicted"/>
<feature type="domain" description="Reverse transcriptase" evidence="1">
    <location>
        <begin position="132"/>
        <end position="368"/>
    </location>
</feature>
<gene>
    <name evidence="2" type="ORF">SO802_028799</name>
</gene>
<comment type="caution">
    <text evidence="2">The sequence shown here is derived from an EMBL/GenBank/DDBJ whole genome shotgun (WGS) entry which is preliminary data.</text>
</comment>
<dbReference type="SUPFAM" id="SSF56672">
    <property type="entry name" value="DNA/RNA polymerases"/>
    <property type="match status" value="1"/>
</dbReference>
<dbReference type="PANTHER" id="PTHR33116:SF78">
    <property type="entry name" value="OS12G0587133 PROTEIN"/>
    <property type="match status" value="1"/>
</dbReference>
<name>A0AAW2BWY0_9ROSI</name>